<proteinExistence type="predicted"/>
<dbReference type="SUPFAM" id="SSF53335">
    <property type="entry name" value="S-adenosyl-L-methionine-dependent methyltransferases"/>
    <property type="match status" value="1"/>
</dbReference>
<keyword evidence="2" id="KW-1185">Reference proteome</keyword>
<sequence length="589" mass="61113">MTLEWLSGDGPRRTCPACGAEGVTCAILQVGRPLPRFRLLGCRVCGAAAFDPPPRPDYAEAAGGGAALAFYLQQGAGLWSIASTLLTLVPYDVEARPRMLEIGCGFGFGLDLARRALGWDVQGHDPSPFAAAGRELLGVPIAPGLFTPDAASPGSQDVVLASEVLEHLHEPASFLATLRGALRPGGVLALTTPDLGAVGPNTPPGLLTPLLSAGYHTVLFTAASLEQALRHAGFTTVAVESRGAQLLARASNGSAAWRDELPADRAAYRAWLEAAVITQPAGSDLHLGLLGRAWREAVHEGHVTEADRLFASLDAALRARFGQGLEGWAGSATATPDTLEELVRRQPVALGPWLLARGLHRLLRGEPRPGLESLFLAASRHAAGLRAALGRIGSDDGDAEDAGWVAGAEAVLCAAARGEAGLSRRLEELGDAPGTDPVASTARAAALRRRVYVELVNAGAFVAATPLGDTAAQALHRAEAGHEALADGELDTLWCRAASVANAPETGDPADALRALRALRGASLRRLAMPNLPPGSAAGLLWPGTGLELELLRRAGRMTEMAALRREALDTLASRPGVPPPPPGFGNAA</sequence>
<dbReference type="Pfam" id="PF13489">
    <property type="entry name" value="Methyltransf_23"/>
    <property type="match status" value="1"/>
</dbReference>
<dbReference type="RefSeq" id="WP_379594594.1">
    <property type="nucleotide sequence ID" value="NZ_JBHRTN010000004.1"/>
</dbReference>
<dbReference type="Proteomes" id="UP001595593">
    <property type="component" value="Unassembled WGS sequence"/>
</dbReference>
<dbReference type="InterPro" id="IPR029063">
    <property type="entry name" value="SAM-dependent_MTases_sf"/>
</dbReference>
<organism evidence="1 2">
    <name type="scientific">Teichococcus globiformis</name>
    <dbReference type="NCBI Taxonomy" id="2307229"/>
    <lineage>
        <taxon>Bacteria</taxon>
        <taxon>Pseudomonadati</taxon>
        <taxon>Pseudomonadota</taxon>
        <taxon>Alphaproteobacteria</taxon>
        <taxon>Acetobacterales</taxon>
        <taxon>Roseomonadaceae</taxon>
        <taxon>Roseomonas</taxon>
    </lineage>
</organism>
<accession>A0ABV7G1P9</accession>
<dbReference type="Gene3D" id="3.40.50.150">
    <property type="entry name" value="Vaccinia Virus protein VP39"/>
    <property type="match status" value="1"/>
</dbReference>
<dbReference type="GO" id="GO:0008168">
    <property type="term" value="F:methyltransferase activity"/>
    <property type="evidence" value="ECO:0007669"/>
    <property type="project" value="UniProtKB-KW"/>
</dbReference>
<keyword evidence="1" id="KW-0808">Transferase</keyword>
<dbReference type="CDD" id="cd02440">
    <property type="entry name" value="AdoMet_MTases"/>
    <property type="match status" value="1"/>
</dbReference>
<evidence type="ECO:0000313" key="2">
    <source>
        <dbReference type="Proteomes" id="UP001595593"/>
    </source>
</evidence>
<reference evidence="2" key="1">
    <citation type="journal article" date="2019" name="Int. J. Syst. Evol. Microbiol.">
        <title>The Global Catalogue of Microorganisms (GCM) 10K type strain sequencing project: providing services to taxonomists for standard genome sequencing and annotation.</title>
        <authorList>
            <consortium name="The Broad Institute Genomics Platform"/>
            <consortium name="The Broad Institute Genome Sequencing Center for Infectious Disease"/>
            <person name="Wu L."/>
            <person name="Ma J."/>
        </authorList>
    </citation>
    <scope>NUCLEOTIDE SEQUENCE [LARGE SCALE GENOMIC DNA]</scope>
    <source>
        <strain evidence="2">KCTC 52094</strain>
    </source>
</reference>
<name>A0ABV7G1P9_9PROT</name>
<protein>
    <submittedName>
        <fullName evidence="1">Methyltransferase domain-containing protein</fullName>
    </submittedName>
</protein>
<comment type="caution">
    <text evidence="1">The sequence shown here is derived from an EMBL/GenBank/DDBJ whole genome shotgun (WGS) entry which is preliminary data.</text>
</comment>
<gene>
    <name evidence="1" type="ORF">ACFOD4_04070</name>
</gene>
<dbReference type="GO" id="GO:0032259">
    <property type="term" value="P:methylation"/>
    <property type="evidence" value="ECO:0007669"/>
    <property type="project" value="UniProtKB-KW"/>
</dbReference>
<dbReference type="PANTHER" id="PTHR43861">
    <property type="entry name" value="TRANS-ACONITATE 2-METHYLTRANSFERASE-RELATED"/>
    <property type="match status" value="1"/>
</dbReference>
<keyword evidence="1" id="KW-0489">Methyltransferase</keyword>
<evidence type="ECO:0000313" key="1">
    <source>
        <dbReference type="EMBL" id="MFC3124227.1"/>
    </source>
</evidence>
<dbReference type="EMBL" id="JBHRTN010000004">
    <property type="protein sequence ID" value="MFC3124227.1"/>
    <property type="molecule type" value="Genomic_DNA"/>
</dbReference>